<accession>A0A9Q4L1G7</accession>
<dbReference type="PANTHER" id="PTHR48090:SF7">
    <property type="entry name" value="RFBJ PROTEIN"/>
    <property type="match status" value="1"/>
</dbReference>
<dbReference type="InterPro" id="IPR001173">
    <property type="entry name" value="Glyco_trans_2-like"/>
</dbReference>
<dbReference type="Gene3D" id="3.90.550.10">
    <property type="entry name" value="Spore Coat Polysaccharide Biosynthesis Protein SpsA, Chain A"/>
    <property type="match status" value="1"/>
</dbReference>
<keyword evidence="1" id="KW-0472">Membrane</keyword>
<feature type="transmembrane region" description="Helical" evidence="1">
    <location>
        <begin position="371"/>
        <end position="391"/>
    </location>
</feature>
<dbReference type="InterPro" id="IPR050256">
    <property type="entry name" value="Glycosyltransferase_2"/>
</dbReference>
<organism evidence="3 4">
    <name type="scientific">Natrinema salsiterrestre</name>
    <dbReference type="NCBI Taxonomy" id="2950540"/>
    <lineage>
        <taxon>Archaea</taxon>
        <taxon>Methanobacteriati</taxon>
        <taxon>Methanobacteriota</taxon>
        <taxon>Stenosarchaea group</taxon>
        <taxon>Halobacteria</taxon>
        <taxon>Halobacteriales</taxon>
        <taxon>Natrialbaceae</taxon>
        <taxon>Natrinema</taxon>
    </lineage>
</organism>
<feature type="domain" description="Glycosyltransferase 2-like" evidence="2">
    <location>
        <begin position="141"/>
        <end position="301"/>
    </location>
</feature>
<keyword evidence="1" id="KW-1133">Transmembrane helix</keyword>
<keyword evidence="1" id="KW-0812">Transmembrane</keyword>
<dbReference type="RefSeq" id="WP_277521340.1">
    <property type="nucleotide sequence ID" value="NZ_JAMQOT010000003.1"/>
</dbReference>
<dbReference type="Pfam" id="PF00535">
    <property type="entry name" value="Glycos_transf_2"/>
    <property type="match status" value="1"/>
</dbReference>
<dbReference type="PANTHER" id="PTHR48090">
    <property type="entry name" value="UNDECAPRENYL-PHOSPHATE 4-DEOXY-4-FORMAMIDO-L-ARABINOSE TRANSFERASE-RELATED"/>
    <property type="match status" value="1"/>
</dbReference>
<evidence type="ECO:0000259" key="2">
    <source>
        <dbReference type="Pfam" id="PF00535"/>
    </source>
</evidence>
<proteinExistence type="predicted"/>
<sequence length="437" mass="46782">MQASDDVGDVPDGAATDQPAVGIVVGRDTVDSVLGVTVRARTRGYDVLVVPPLGADSSLVDAAVDAGAEVVVTTEEKSSLTGPRERLGSAARERGYPGMVFVDPVQSVPDIEESVARARESDEYAVNAVPGASLARDGVLVGIPAYNEAEVIGTVVREAAEHTDGVLVVDDGSDDETARRAREAGAFVVSHGTNRGYGAALKRIFDLADRWQVNSLVLIDGDGQHDPGDIPALLGRLDSEACNVVIGSRFGGESRHSVPLLRRIGLGVINTLTNVVLRTFNGQRWLSDTQSGFRAYDRTAVELLANEYSLGDGMEISIDSLFHVSKAHMTLEELPTKIDYDVDSASTHHPVIHGTGLVNNLLRIIETERPITFVGLPGSLSLLVGLSFGYWTVFDYIRTPDFALGLSVTATFFTLLGVFMVFTSIILHALNSQRARR</sequence>
<feature type="transmembrane region" description="Helical" evidence="1">
    <location>
        <begin position="403"/>
        <end position="430"/>
    </location>
</feature>
<dbReference type="AlphaFoldDB" id="A0A9Q4L1G7"/>
<reference evidence="3" key="1">
    <citation type="submission" date="2022-06" db="EMBL/GenBank/DDBJ databases">
        <title>Natrinema sp. a new haloarchaeum isolate from saline soil.</title>
        <authorList>
            <person name="Strakova D."/>
            <person name="Galisteo C."/>
            <person name="Sanchez-Porro C."/>
            <person name="Ventosa A."/>
        </authorList>
    </citation>
    <scope>NUCLEOTIDE SEQUENCE</scope>
    <source>
        <strain evidence="3">S1CR25-10</strain>
    </source>
</reference>
<gene>
    <name evidence="3" type="ORF">NDI89_09615</name>
</gene>
<comment type="caution">
    <text evidence="3">The sequence shown here is derived from an EMBL/GenBank/DDBJ whole genome shotgun (WGS) entry which is preliminary data.</text>
</comment>
<dbReference type="InterPro" id="IPR029044">
    <property type="entry name" value="Nucleotide-diphossugar_trans"/>
</dbReference>
<dbReference type="EMBL" id="JAMQOT010000003">
    <property type="protein sequence ID" value="MDF9745839.1"/>
    <property type="molecule type" value="Genomic_DNA"/>
</dbReference>
<protein>
    <submittedName>
        <fullName evidence="3">Glycosyltransferase family 2 protein</fullName>
    </submittedName>
</protein>
<evidence type="ECO:0000256" key="1">
    <source>
        <dbReference type="SAM" id="Phobius"/>
    </source>
</evidence>
<dbReference type="CDD" id="cd04179">
    <property type="entry name" value="DPM_DPG-synthase_like"/>
    <property type="match status" value="1"/>
</dbReference>
<dbReference type="Proteomes" id="UP001154061">
    <property type="component" value="Unassembled WGS sequence"/>
</dbReference>
<name>A0A9Q4L1G7_9EURY</name>
<keyword evidence="4" id="KW-1185">Reference proteome</keyword>
<dbReference type="SUPFAM" id="SSF53448">
    <property type="entry name" value="Nucleotide-diphospho-sugar transferases"/>
    <property type="match status" value="1"/>
</dbReference>
<evidence type="ECO:0000313" key="4">
    <source>
        <dbReference type="Proteomes" id="UP001154061"/>
    </source>
</evidence>
<evidence type="ECO:0000313" key="3">
    <source>
        <dbReference type="EMBL" id="MDF9745839.1"/>
    </source>
</evidence>